<keyword evidence="3" id="KW-1185">Reference proteome</keyword>
<gene>
    <name evidence="2" type="ORF">HNE05_08155</name>
</gene>
<feature type="transmembrane region" description="Helical" evidence="1">
    <location>
        <begin position="185"/>
        <end position="206"/>
    </location>
</feature>
<evidence type="ECO:0000313" key="2">
    <source>
        <dbReference type="EMBL" id="QKE63337.1"/>
    </source>
</evidence>
<accession>A0A6M8FER7</accession>
<reference evidence="2" key="1">
    <citation type="submission" date="2020-07" db="EMBL/GenBank/DDBJ databases">
        <title>Nitrate ammonifying Pseudomonas campi sp. nov. isolated from German agricultural grassland.</title>
        <authorList>
            <person name="Timsy T."/>
            <person name="Ulrich A."/>
            <person name="Spanner T."/>
            <person name="Foesel B."/>
            <person name="Kolb S."/>
            <person name="Horn M.A."/>
            <person name="Behrendt U."/>
        </authorList>
    </citation>
    <scope>NUCLEOTIDE SEQUENCE</scope>
    <source>
        <strain evidence="2">S1-A32-2</strain>
    </source>
</reference>
<organism evidence="2 3">
    <name type="scientific">Aquipseudomonas campi</name>
    <dbReference type="NCBI Taxonomy" id="2731681"/>
    <lineage>
        <taxon>Bacteria</taxon>
        <taxon>Pseudomonadati</taxon>
        <taxon>Pseudomonadota</taxon>
        <taxon>Gammaproteobacteria</taxon>
        <taxon>Pseudomonadales</taxon>
        <taxon>Pseudomonadaceae</taxon>
        <taxon>Aquipseudomonas</taxon>
    </lineage>
</organism>
<dbReference type="AlphaFoldDB" id="A0A6M8FER7"/>
<dbReference type="KEGG" id="pcam:HNE05_08155"/>
<name>A0A6M8FER7_9GAMM</name>
<sequence>MNPLQRLLLTSGFLALISQLPGCITSTLHADHNYQEKVSSVLIASDGKSLALLGDKYHYIIDAPQELTAALNAPLRKKLEASIGTVKIDKHNSMQVWLRLKENEQLSAAEKDVALQLGFKPDYEQQLELSYNLTGKRYRAGNFQPPSNLLRLDKIYSVEIVAEQSTTETLVRAPLTPIAVAADGAIIMGTAMLLPVLVPLFVTAYLNGW</sequence>
<keyword evidence="1" id="KW-0812">Transmembrane</keyword>
<protein>
    <submittedName>
        <fullName evidence="2">Uncharacterized protein</fullName>
    </submittedName>
</protein>
<keyword evidence="1" id="KW-0472">Membrane</keyword>
<dbReference type="Proteomes" id="UP000501379">
    <property type="component" value="Chromosome"/>
</dbReference>
<dbReference type="EMBL" id="CP053697">
    <property type="protein sequence ID" value="QKE63337.1"/>
    <property type="molecule type" value="Genomic_DNA"/>
</dbReference>
<evidence type="ECO:0000256" key="1">
    <source>
        <dbReference type="SAM" id="Phobius"/>
    </source>
</evidence>
<keyword evidence="1" id="KW-1133">Transmembrane helix</keyword>
<evidence type="ECO:0000313" key="3">
    <source>
        <dbReference type="Proteomes" id="UP000501379"/>
    </source>
</evidence>
<dbReference type="RefSeq" id="WP_173206712.1">
    <property type="nucleotide sequence ID" value="NZ_CP053697.2"/>
</dbReference>
<proteinExistence type="predicted"/>